<evidence type="ECO:0000256" key="1">
    <source>
        <dbReference type="ARBA" id="ARBA00010768"/>
    </source>
</evidence>
<accession>A0AAD5BS22</accession>
<evidence type="ECO:0000259" key="4">
    <source>
        <dbReference type="SMART" id="SM00128"/>
    </source>
</evidence>
<evidence type="ECO:0000313" key="5">
    <source>
        <dbReference type="EMBL" id="KAI7727129.1"/>
    </source>
</evidence>
<protein>
    <recommendedName>
        <fullName evidence="4">Inositol polyphosphate-related phosphatase domain-containing protein</fullName>
    </recommendedName>
</protein>
<evidence type="ECO:0000313" key="6">
    <source>
        <dbReference type="Proteomes" id="UP001206925"/>
    </source>
</evidence>
<reference evidence="5" key="1">
    <citation type="submission" date="2022-06" db="EMBL/GenBank/DDBJ databases">
        <title>Uncovering the hologenomic basis of an extraordinary plant invasion.</title>
        <authorList>
            <person name="Bieker V.C."/>
            <person name="Martin M.D."/>
            <person name="Gilbert T."/>
            <person name="Hodgins K."/>
            <person name="Battlay P."/>
            <person name="Petersen B."/>
            <person name="Wilson J."/>
        </authorList>
    </citation>
    <scope>NUCLEOTIDE SEQUENCE</scope>
    <source>
        <strain evidence="5">AA19_3_7</strain>
        <tissue evidence="5">Leaf</tissue>
    </source>
</reference>
<dbReference type="PANTHER" id="PTHR45666">
    <property type="entry name" value="TYPE IV INOSITOL POLYPHOSPHATE 5-PHOSPHATASE 9"/>
    <property type="match status" value="1"/>
</dbReference>
<name>A0AAD5BS22_AMBAR</name>
<evidence type="ECO:0000256" key="3">
    <source>
        <dbReference type="SAM" id="MobiDB-lite"/>
    </source>
</evidence>
<organism evidence="5 6">
    <name type="scientific">Ambrosia artemisiifolia</name>
    <name type="common">Common ragweed</name>
    <dbReference type="NCBI Taxonomy" id="4212"/>
    <lineage>
        <taxon>Eukaryota</taxon>
        <taxon>Viridiplantae</taxon>
        <taxon>Streptophyta</taxon>
        <taxon>Embryophyta</taxon>
        <taxon>Tracheophyta</taxon>
        <taxon>Spermatophyta</taxon>
        <taxon>Magnoliopsida</taxon>
        <taxon>eudicotyledons</taxon>
        <taxon>Gunneridae</taxon>
        <taxon>Pentapetalae</taxon>
        <taxon>asterids</taxon>
        <taxon>campanulids</taxon>
        <taxon>Asterales</taxon>
        <taxon>Asteraceae</taxon>
        <taxon>Asteroideae</taxon>
        <taxon>Heliantheae alliance</taxon>
        <taxon>Heliantheae</taxon>
        <taxon>Ambrosia</taxon>
    </lineage>
</organism>
<dbReference type="Pfam" id="PF22669">
    <property type="entry name" value="Exo_endo_phos2"/>
    <property type="match status" value="1"/>
</dbReference>
<dbReference type="InterPro" id="IPR000300">
    <property type="entry name" value="IPPc"/>
</dbReference>
<dbReference type="PANTHER" id="PTHR45666:SF18">
    <property type="entry name" value="TYPE IV INOSITOL POLYPHOSPHATE 5-PHOSPHATASE 9"/>
    <property type="match status" value="1"/>
</dbReference>
<dbReference type="SMART" id="SM00128">
    <property type="entry name" value="IPPc"/>
    <property type="match status" value="1"/>
</dbReference>
<dbReference type="EMBL" id="JAMZMK010011435">
    <property type="protein sequence ID" value="KAI7727129.1"/>
    <property type="molecule type" value="Genomic_DNA"/>
</dbReference>
<dbReference type="AlphaFoldDB" id="A0AAD5BS22"/>
<sequence length="478" mass="54755">MFSFVEGFSCALPDHLQLRPAIFFHTMRGEVMWPRLVASKLLRKTIGSNNFVADFPGNTYSFLDLPTLDLEPVHSPKILLTDHHDTQKFKVFVSTWNVGGVAPTEDLNIDDLLDTSNTTCDIYVLGFQEVVPLRASNVLGSDKKKISTKWNSLIRRTLNKKSYDRNYNKNNNNDNLNEKQRMTKGKKSNRESSMIQPEFRCLISKQMVGIMISVWVRSDLHPFFRNPSVSCVGCGIMGCLGNKGSVSVRFQFHETSFCFVCVHLASGGREGDERLRNSNATEIFSRTSFPTAMGPSLDLPKTILDHDRVVLLGDLNYRISLPESETRLLVHRKDWNTLLENDQLRMELMDGQAFEAWHEGIIGFPPTYKYQLNCDEYYGCGHLGTKAKKKRAPAWCDRIIWTGEGLKQLLYTRCETRLSDHRPVKAMFSIEVKVSRTAYQSFCLSERFDYRTRASLDFHSDDEYSGRLSFRIKSNMTP</sequence>
<dbReference type="GO" id="GO:0004439">
    <property type="term" value="F:phosphatidylinositol-4,5-bisphosphate 5-phosphatase activity"/>
    <property type="evidence" value="ECO:0007669"/>
    <property type="project" value="TreeGrafter"/>
</dbReference>
<dbReference type="InterPro" id="IPR036691">
    <property type="entry name" value="Endo/exonu/phosph_ase_sf"/>
</dbReference>
<comment type="caution">
    <text evidence="5">The sequence shown here is derived from an EMBL/GenBank/DDBJ whole genome shotgun (WGS) entry which is preliminary data.</text>
</comment>
<gene>
    <name evidence="5" type="ORF">M8C21_008081</name>
</gene>
<dbReference type="GO" id="GO:0034485">
    <property type="term" value="F:phosphatidylinositol-3,4,5-trisphosphate 5-phosphatase activity"/>
    <property type="evidence" value="ECO:0007669"/>
    <property type="project" value="TreeGrafter"/>
</dbReference>
<keyword evidence="6" id="KW-1185">Reference proteome</keyword>
<dbReference type="Gene3D" id="3.60.10.10">
    <property type="entry name" value="Endonuclease/exonuclease/phosphatase"/>
    <property type="match status" value="1"/>
</dbReference>
<dbReference type="InterPro" id="IPR045849">
    <property type="entry name" value="IP5P_plant"/>
</dbReference>
<evidence type="ECO:0000256" key="2">
    <source>
        <dbReference type="ARBA" id="ARBA00022801"/>
    </source>
</evidence>
<dbReference type="SUPFAM" id="SSF56219">
    <property type="entry name" value="DNase I-like"/>
    <property type="match status" value="1"/>
</dbReference>
<dbReference type="FunFam" id="3.60.10.10:FF:000053">
    <property type="entry name" value="Type IV inositol polyphosphate 5-phosphatase 9"/>
    <property type="match status" value="1"/>
</dbReference>
<feature type="region of interest" description="Disordered" evidence="3">
    <location>
        <begin position="163"/>
        <end position="191"/>
    </location>
</feature>
<keyword evidence="2" id="KW-0378">Hydrolase</keyword>
<dbReference type="GO" id="GO:0004445">
    <property type="term" value="F:inositol-polyphosphate 5-phosphatase activity"/>
    <property type="evidence" value="ECO:0007669"/>
    <property type="project" value="InterPro"/>
</dbReference>
<proteinExistence type="inferred from homology"/>
<feature type="domain" description="Inositol polyphosphate-related phosphatase" evidence="4">
    <location>
        <begin position="87"/>
        <end position="436"/>
    </location>
</feature>
<dbReference type="Proteomes" id="UP001206925">
    <property type="component" value="Unassembled WGS sequence"/>
</dbReference>
<dbReference type="GO" id="GO:0046856">
    <property type="term" value="P:phosphatidylinositol dephosphorylation"/>
    <property type="evidence" value="ECO:0007669"/>
    <property type="project" value="InterPro"/>
</dbReference>
<comment type="similarity">
    <text evidence="1">Belongs to the inositol polyphosphate 5-phosphatase family.</text>
</comment>